<keyword evidence="1" id="KW-0812">Transmembrane</keyword>
<keyword evidence="3" id="KW-1185">Reference proteome</keyword>
<organism evidence="3 4">
    <name type="scientific">Acrobeloides nanus</name>
    <dbReference type="NCBI Taxonomy" id="290746"/>
    <lineage>
        <taxon>Eukaryota</taxon>
        <taxon>Metazoa</taxon>
        <taxon>Ecdysozoa</taxon>
        <taxon>Nematoda</taxon>
        <taxon>Chromadorea</taxon>
        <taxon>Rhabditida</taxon>
        <taxon>Tylenchina</taxon>
        <taxon>Cephalobomorpha</taxon>
        <taxon>Cephaloboidea</taxon>
        <taxon>Cephalobidae</taxon>
        <taxon>Acrobeloides</taxon>
    </lineage>
</organism>
<protein>
    <submittedName>
        <fullName evidence="4">Carboxylesterase type B domain-containing protein</fullName>
    </submittedName>
</protein>
<sequence>MLTDPPKVKKPYCLIGVSIFAGAIIIALFLWNGYFHEDGYVRIKTETFEIIGRRLMMQKGEYFTGIFYAHAPIFKLPIKAPPLQGIIDATIWSDGCPNARNLGIGQFCTRLNVYRCGPPENDTLYPVLVYFPGLDFSWQNNAHLDPAVIIPKIACNGLVFVTADYRVGPYGFFTTHDDIAPGNLGLYDTKAALEWVHENIVYFGGNPSQVTVMGSRLGADLVSLLSLQPETAQLFQQSILISGSAFVPSLIVDGAREESAMKKVFDPSKEFAVEIECATADRWAKGINDSSAIFECIRDLKDRRIPIAEAVKRMNPRAWIKWPLFVDGKLVKNSSENIQITHKTMPTLIGLCPANMARKVNLRKEDIFSRLDIVQDLWNLNRSDIYFTHYADLLSDFKTIGTEESKQTQLTALVNQVYQDVLQIGPLLKESYGRAAQGDKVYVFDYSFLQSENRLKRDSALREKRENRINEPCGLDVLFNKARQEFDESLADKMAEILTNFVVKSDPTPRKSVKNSVTWPAFSLATEYYLHIRSSETSFDSITLRQLPYRESAEFWLCELPKKYGKADLCKELSNMNAENE</sequence>
<dbReference type="InterPro" id="IPR050309">
    <property type="entry name" value="Type-B_Carboxylest/Lipase"/>
</dbReference>
<evidence type="ECO:0000313" key="4">
    <source>
        <dbReference type="WBParaSite" id="ACRNAN_scaffold4949.g14393.t1"/>
    </source>
</evidence>
<evidence type="ECO:0000256" key="1">
    <source>
        <dbReference type="SAM" id="Phobius"/>
    </source>
</evidence>
<dbReference type="AlphaFoldDB" id="A0A914E257"/>
<dbReference type="Pfam" id="PF00135">
    <property type="entry name" value="COesterase"/>
    <property type="match status" value="1"/>
</dbReference>
<dbReference type="Gene3D" id="3.40.50.1820">
    <property type="entry name" value="alpha/beta hydrolase"/>
    <property type="match status" value="1"/>
</dbReference>
<accession>A0A914E257</accession>
<keyword evidence="1" id="KW-0472">Membrane</keyword>
<keyword evidence="1" id="KW-1133">Transmembrane helix</keyword>
<reference evidence="4" key="1">
    <citation type="submission" date="2022-11" db="UniProtKB">
        <authorList>
            <consortium name="WormBaseParasite"/>
        </authorList>
    </citation>
    <scope>IDENTIFICATION</scope>
</reference>
<feature type="domain" description="Carboxylesterase type B" evidence="2">
    <location>
        <begin position="43"/>
        <end position="551"/>
    </location>
</feature>
<feature type="transmembrane region" description="Helical" evidence="1">
    <location>
        <begin position="12"/>
        <end position="34"/>
    </location>
</feature>
<dbReference type="SUPFAM" id="SSF53474">
    <property type="entry name" value="alpha/beta-Hydrolases"/>
    <property type="match status" value="1"/>
</dbReference>
<dbReference type="InterPro" id="IPR002018">
    <property type="entry name" value="CarbesteraseB"/>
</dbReference>
<dbReference type="InterPro" id="IPR029058">
    <property type="entry name" value="AB_hydrolase_fold"/>
</dbReference>
<dbReference type="Proteomes" id="UP000887540">
    <property type="component" value="Unplaced"/>
</dbReference>
<proteinExistence type="predicted"/>
<evidence type="ECO:0000259" key="2">
    <source>
        <dbReference type="Pfam" id="PF00135"/>
    </source>
</evidence>
<dbReference type="PANTHER" id="PTHR11559">
    <property type="entry name" value="CARBOXYLESTERASE"/>
    <property type="match status" value="1"/>
</dbReference>
<dbReference type="WBParaSite" id="ACRNAN_scaffold4949.g14393.t1">
    <property type="protein sequence ID" value="ACRNAN_scaffold4949.g14393.t1"/>
    <property type="gene ID" value="ACRNAN_scaffold4949.g14393"/>
</dbReference>
<name>A0A914E257_9BILA</name>
<evidence type="ECO:0000313" key="3">
    <source>
        <dbReference type="Proteomes" id="UP000887540"/>
    </source>
</evidence>